<dbReference type="Pfam" id="PF00496">
    <property type="entry name" value="SBP_bac_5"/>
    <property type="match status" value="1"/>
</dbReference>
<proteinExistence type="inferred from homology"/>
<dbReference type="CDD" id="cd08492">
    <property type="entry name" value="PBP2_NikA_DppA_OppA_like_15"/>
    <property type="match status" value="1"/>
</dbReference>
<evidence type="ECO:0000256" key="1">
    <source>
        <dbReference type="ARBA" id="ARBA00005695"/>
    </source>
</evidence>
<dbReference type="Proteomes" id="UP000221653">
    <property type="component" value="Unassembled WGS sequence"/>
</dbReference>
<feature type="chain" id="PRO_5013378278" evidence="4">
    <location>
        <begin position="30"/>
        <end position="558"/>
    </location>
</feature>
<evidence type="ECO:0000313" key="6">
    <source>
        <dbReference type="EMBL" id="PFG28171.1"/>
    </source>
</evidence>
<keyword evidence="7" id="KW-1185">Reference proteome</keyword>
<dbReference type="InterPro" id="IPR030678">
    <property type="entry name" value="Peptide/Ni-bd"/>
</dbReference>
<dbReference type="AlphaFoldDB" id="A0A2A9DP63"/>
<evidence type="ECO:0000256" key="4">
    <source>
        <dbReference type="SAM" id="SignalP"/>
    </source>
</evidence>
<keyword evidence="2" id="KW-0813">Transport</keyword>
<accession>A0A2A9DP63</accession>
<dbReference type="SUPFAM" id="SSF53850">
    <property type="entry name" value="Periplasmic binding protein-like II"/>
    <property type="match status" value="1"/>
</dbReference>
<evidence type="ECO:0000259" key="5">
    <source>
        <dbReference type="Pfam" id="PF00496"/>
    </source>
</evidence>
<evidence type="ECO:0000313" key="7">
    <source>
        <dbReference type="Proteomes" id="UP000221653"/>
    </source>
</evidence>
<protein>
    <submittedName>
        <fullName evidence="6">Peptide/nickel transport system substrate-binding protein</fullName>
    </submittedName>
</protein>
<dbReference type="PIRSF" id="PIRSF002741">
    <property type="entry name" value="MppA"/>
    <property type="match status" value="1"/>
</dbReference>
<dbReference type="InterPro" id="IPR023920">
    <property type="entry name" value="ABC_transptr_sub-bd_KPN01854"/>
</dbReference>
<dbReference type="Gene3D" id="3.10.105.10">
    <property type="entry name" value="Dipeptide-binding Protein, Domain 3"/>
    <property type="match status" value="1"/>
</dbReference>
<evidence type="ECO:0000256" key="3">
    <source>
        <dbReference type="ARBA" id="ARBA00022729"/>
    </source>
</evidence>
<gene>
    <name evidence="6" type="ORF">ATK06_1268</name>
</gene>
<dbReference type="RefSeq" id="WP_098389020.1">
    <property type="nucleotide sequence ID" value="NZ_LS483464.1"/>
</dbReference>
<dbReference type="PANTHER" id="PTHR30290">
    <property type="entry name" value="PERIPLASMIC BINDING COMPONENT OF ABC TRANSPORTER"/>
    <property type="match status" value="1"/>
</dbReference>
<dbReference type="STRING" id="1724.GCA_001044175_01707"/>
<dbReference type="GO" id="GO:1904680">
    <property type="term" value="F:peptide transmembrane transporter activity"/>
    <property type="evidence" value="ECO:0007669"/>
    <property type="project" value="TreeGrafter"/>
</dbReference>
<dbReference type="PANTHER" id="PTHR30290:SF9">
    <property type="entry name" value="OLIGOPEPTIDE-BINDING PROTEIN APPA"/>
    <property type="match status" value="1"/>
</dbReference>
<comment type="similarity">
    <text evidence="1">Belongs to the bacterial solute-binding protein 5 family.</text>
</comment>
<dbReference type="InterPro" id="IPR000914">
    <property type="entry name" value="SBP_5_dom"/>
</dbReference>
<dbReference type="GO" id="GO:0043190">
    <property type="term" value="C:ATP-binding cassette (ABC) transporter complex"/>
    <property type="evidence" value="ECO:0007669"/>
    <property type="project" value="InterPro"/>
</dbReference>
<feature type="signal peptide" evidence="4">
    <location>
        <begin position="1"/>
        <end position="29"/>
    </location>
</feature>
<sequence length="558" mass="61220">MKHSLSRAARRAGAVLAAVAVSAGLVACAAQEEGAGHTPADGTWDSITYLEPQTFNTLYPPAAGFYPNGVIVNQITDRLLYQDPETLELSPWIATELPEVNADATEYTFTIRTDVTYSDGSPLTAQNVVNNIDLYGLGDKSRTLTSSEQITNYERGEVLSPDTVRFHFSAPAPGFAQAVSSYNAGLLSDATIAKNNQGFAPGAATEISGSGPFTIVEEELGTSLVLQAREDYAWAPPAREHQGPARLDEIRLVVAQEQSVRIGGLVAGQADIARQIDAPEEKHLENAGYEVLAAPTNGMNNQLMFRFRNPKVSDIRVRQAIIHGIDREEILYTLFSDSYVMATSSMARKGQGYKEQPAEAYAYDPERSKKLLDEAGWVPGPDGIRVKDGLRLSLNVNEALPQPRSREVITKIQEHLRRIGVEITLNPGDNATQNADSLDFEKIPLRHSMVARADYDVIKSLYHSDNRNDLLNGFDGTVADQHLDDLLQGIASSPDEKRRAELSGQVQDYLTQQAYVLPLFEEPIVYGIAPYLKGFGPETVGRPSFYEAWIDHDLKEAQ</sequence>
<dbReference type="Gene3D" id="3.40.190.10">
    <property type="entry name" value="Periplasmic binding protein-like II"/>
    <property type="match status" value="1"/>
</dbReference>
<reference evidence="6 7" key="1">
    <citation type="submission" date="2017-10" db="EMBL/GenBank/DDBJ databases">
        <title>Sequencing the genomes of 1000 actinobacteria strains.</title>
        <authorList>
            <person name="Klenk H.-P."/>
        </authorList>
    </citation>
    <scope>NUCLEOTIDE SEQUENCE [LARGE SCALE GENOMIC DNA]</scope>
    <source>
        <strain evidence="6 7">DSM 20688</strain>
    </source>
</reference>
<dbReference type="PROSITE" id="PS51257">
    <property type="entry name" value="PROKAR_LIPOPROTEIN"/>
    <property type="match status" value="1"/>
</dbReference>
<dbReference type="GO" id="GO:0042597">
    <property type="term" value="C:periplasmic space"/>
    <property type="evidence" value="ECO:0007669"/>
    <property type="project" value="UniProtKB-ARBA"/>
</dbReference>
<evidence type="ECO:0000256" key="2">
    <source>
        <dbReference type="ARBA" id="ARBA00022448"/>
    </source>
</evidence>
<dbReference type="NCBIfam" id="TIGR04028">
    <property type="entry name" value="SBP_KPN_01854"/>
    <property type="match status" value="1"/>
</dbReference>
<keyword evidence="3 4" id="KW-0732">Signal</keyword>
<dbReference type="GO" id="GO:0015833">
    <property type="term" value="P:peptide transport"/>
    <property type="evidence" value="ECO:0007669"/>
    <property type="project" value="TreeGrafter"/>
</dbReference>
<dbReference type="EMBL" id="PDJF01000001">
    <property type="protein sequence ID" value="PFG28171.1"/>
    <property type="molecule type" value="Genomic_DNA"/>
</dbReference>
<name>A0A2A9DP63_9CORY</name>
<organism evidence="6 7">
    <name type="scientific">Corynebacterium renale</name>
    <dbReference type="NCBI Taxonomy" id="1724"/>
    <lineage>
        <taxon>Bacteria</taxon>
        <taxon>Bacillati</taxon>
        <taxon>Actinomycetota</taxon>
        <taxon>Actinomycetes</taxon>
        <taxon>Mycobacteriales</taxon>
        <taxon>Corynebacteriaceae</taxon>
        <taxon>Corynebacterium</taxon>
    </lineage>
</organism>
<feature type="domain" description="Solute-binding protein family 5" evidence="5">
    <location>
        <begin position="88"/>
        <end position="466"/>
    </location>
</feature>
<dbReference type="OrthoDB" id="9046151at2"/>
<comment type="caution">
    <text evidence="6">The sequence shown here is derived from an EMBL/GenBank/DDBJ whole genome shotgun (WGS) entry which is preliminary data.</text>
</comment>
<dbReference type="InterPro" id="IPR039424">
    <property type="entry name" value="SBP_5"/>
</dbReference>